<dbReference type="FunFam" id="2.40.50.140:FF:000155">
    <property type="entry name" value="rRNA biogenesis protein RRP5"/>
    <property type="match status" value="1"/>
</dbReference>
<dbReference type="EMBL" id="JMSN01000183">
    <property type="protein sequence ID" value="KDN36083.1"/>
    <property type="molecule type" value="Genomic_DNA"/>
</dbReference>
<dbReference type="InParanoid" id="A0A066V723"/>
<dbReference type="SUPFAM" id="SSF50249">
    <property type="entry name" value="Nucleic acid-binding proteins"/>
    <property type="match status" value="4"/>
</dbReference>
<dbReference type="GO" id="GO:0006364">
    <property type="term" value="P:rRNA processing"/>
    <property type="evidence" value="ECO:0007669"/>
    <property type="project" value="UniProtKB-KW"/>
</dbReference>
<comment type="subcellular location">
    <subcellularLocation>
        <location evidence="1">Nucleus</location>
        <location evidence="1">Nucleolus</location>
    </subcellularLocation>
</comment>
<dbReference type="Gene3D" id="2.40.50.140">
    <property type="entry name" value="Nucleic acid-binding proteins"/>
    <property type="match status" value="6"/>
</dbReference>
<gene>
    <name evidence="7" type="ORF">K437DRAFT_276888</name>
</gene>
<dbReference type="HOGENOM" id="CLU_000845_0_0_1"/>
<feature type="domain" description="S1 motif" evidence="6">
    <location>
        <begin position="408"/>
        <end position="493"/>
    </location>
</feature>
<evidence type="ECO:0000256" key="4">
    <source>
        <dbReference type="ARBA" id="ARBA00023242"/>
    </source>
</evidence>
<keyword evidence="8" id="KW-1185">Reference proteome</keyword>
<evidence type="ECO:0000313" key="7">
    <source>
        <dbReference type="EMBL" id="KDN36083.1"/>
    </source>
</evidence>
<feature type="compositionally biased region" description="Acidic residues" evidence="5">
    <location>
        <begin position="1358"/>
        <end position="1370"/>
    </location>
</feature>
<feature type="compositionally biased region" description="Basic and acidic residues" evidence="5">
    <location>
        <begin position="1"/>
        <end position="10"/>
    </location>
</feature>
<proteinExistence type="predicted"/>
<dbReference type="GO" id="GO:0003723">
    <property type="term" value="F:RNA binding"/>
    <property type="evidence" value="ECO:0007669"/>
    <property type="project" value="TreeGrafter"/>
</dbReference>
<name>A0A066V723_TILAU</name>
<feature type="compositionally biased region" description="Basic residues" evidence="5">
    <location>
        <begin position="32"/>
        <end position="42"/>
    </location>
</feature>
<evidence type="ECO:0000313" key="8">
    <source>
        <dbReference type="Proteomes" id="UP000027361"/>
    </source>
</evidence>
<feature type="region of interest" description="Disordered" evidence="5">
    <location>
        <begin position="102"/>
        <end position="151"/>
    </location>
</feature>
<dbReference type="RefSeq" id="XP_013239932.1">
    <property type="nucleotide sequence ID" value="XM_013384478.1"/>
</dbReference>
<feature type="compositionally biased region" description="Acidic residues" evidence="5">
    <location>
        <begin position="1782"/>
        <end position="1793"/>
    </location>
</feature>
<dbReference type="STRING" id="1037660.A0A066V723"/>
<sequence>MSASAKKKEAAGAAGGPAKQAQKSPAAPSPSKKGKGAKKASSKKTSSSSSVKKPNSKAETKPELAMKLKAKAMVAAKPQAQFSSQGASAFQFQDAKALKANRAKNGAAPLERRRKFQPSNGTPSSLAGKAASTFSTPAEIDFPRGGGSSLTPVEYRQTLREARGEAAADAKAAVRDGDLFTDGAGKKGKGRSSSAGLADDREGRAKKKRRGEANSVDPVSAAAAAIHKDAIRVEHLNYNRLAPGSRVLATILAVHPLAVVLSLPNQLLAHVPITQISSIFTERLEHAAMAAEQGDLLDEDEDTSDAESDSDEDNSQGVPQQPRKRQLRESDVPELRDMFAAGQFVIATVISVASPGSLRGQRFGPGREGGEYEKESRRVVCSLDPKDVNASLDVGLAGEPGSMEGSKGDLAPGYVLPVAIKAREDNGWSVDLGLGDSIAGFVPFSETPFELNSSGASKHRKDYPIGQVLPACITSLNSATPSRSKTLLQLSVQPSKLSAASLGPTHAPSLSALMPGLKVNALVTSVSAKGLGVKLWGMFDATVDISHLPPLPIAKSLKKAEVEGSASKTTKGLQDVYKVGAHLTARVLWDQGPARLNGRRRAGGVVGGAAFSLGDEGDSDDGFDMEGMGDNEQDRKIGLSAAEHVLKLESQESIAMQLPIGTDVNATITACDSDWGLNVSVSLAAGRTEDPKGKAGKQGSVLPGFVHISRVSDDHIVRLSATSGAYKLGSTHTARVIGHALTDKLLLLSMQPSILAKSFMRVSQVQVGEVLRATVKEVKPSGIFLNLGGSVDGIVFPLHFSDIVLKKPEKKYKPGMKVNAKVLLVEPARNRIALTLKKTLINSELPIISSIQDARVGMLTHATISKVLEADKGLLVDFFGGTRALVPSSEASESYLTDLRTQFYEGKPLKVRITHVDYATGRLVASIRQALPSFQARLNVDAVELGQQVEATLAAVHQDVIVLSLVPSQVRALLSLSILARHRGVSVEELRDGLQEGEVLKDLVVVSKNQEKGIVIVGTAGSPSARVLTKGTAPKTGDIYEVRVIKESEPTAVTVMLPNKCRGRLHLLDCNDDPANAKLPALDSTVKVVVMNLRQSSSRADVSMRLSVLASATSGAGVQTSSSITKTLVDEIPNKVGDLTVGARLHGYVKSIANAGLFVDIGRYATARVKIAELFDGFVKDWQSKFHVGQMVFGTVTEIDAKHNKVELSLKTGVKGAKQPVASKERKEDKSGKSLRIADFQTGQKVNGFVRGTSKYGVFVQIEGTNISGLCHKSQLADNAPDDALQAFSIGDRVKAVIIEVAEAKNKISFGLKPSYFTAADFADGAAQEEGGLMGEGNEAEGSSNAVGEKDSNMNGMDNEDEDEDDDDAMADAVAGDSEQAEGDGNAFEGDTSDDEDFIEADGFGAQSAVTAADGSSEPTLVPRLELAVGFSWSGNADASASAGLDTISDNSGDSDSDDGAPCRGTNPAKGKGKRSKVTEDITADLATKAPESSTDFERILLGSPNSSYIWIQFMSFHLQLADIDRAREVARRALKIINFREDQERLNVWIALLNLENTYGSDDSLDKIFKEAAQANDAKTIHLRLLQIYERTRKMDKVEELWKKTTKKFGFSSKVWVLYGQYFLRERKAEEARQLLPRSMQSLPKRKHVKTITGFALSEFKIGDAERGRTIFEGLLDTYPKRLDIWLQYIDQEAKVSSIAGSDGKHAAVPRVRALFDRVLSLRQSTKKGKSVLKKWLEFEKRYGTPDGQQAVLQRARAFVEETQNKQGGQAEAQDDVRESDAEDEDEDVEME</sequence>
<dbReference type="Gene3D" id="1.25.40.10">
    <property type="entry name" value="Tetratricopeptide repeat domain"/>
    <property type="match status" value="1"/>
</dbReference>
<evidence type="ECO:0000256" key="3">
    <source>
        <dbReference type="ARBA" id="ARBA00022737"/>
    </source>
</evidence>
<accession>A0A066V723</accession>
<dbReference type="PROSITE" id="PS50126">
    <property type="entry name" value="S1"/>
    <property type="match status" value="5"/>
</dbReference>
<feature type="region of interest" description="Disordered" evidence="5">
    <location>
        <begin position="295"/>
        <end position="330"/>
    </location>
</feature>
<dbReference type="GeneID" id="25266774"/>
<evidence type="ECO:0000256" key="5">
    <source>
        <dbReference type="SAM" id="MobiDB-lite"/>
    </source>
</evidence>
<dbReference type="SUPFAM" id="SSF48452">
    <property type="entry name" value="TPR-like"/>
    <property type="match status" value="1"/>
</dbReference>
<dbReference type="InterPro" id="IPR045209">
    <property type="entry name" value="Rrp5"/>
</dbReference>
<dbReference type="PANTHER" id="PTHR23270:SF10">
    <property type="entry name" value="PROTEIN RRP5 HOMOLOG"/>
    <property type="match status" value="1"/>
</dbReference>
<evidence type="ECO:0000256" key="2">
    <source>
        <dbReference type="ARBA" id="ARBA00022552"/>
    </source>
</evidence>
<feature type="region of interest" description="Disordered" evidence="5">
    <location>
        <begin position="1440"/>
        <end position="1478"/>
    </location>
</feature>
<feature type="region of interest" description="Disordered" evidence="5">
    <location>
        <begin position="178"/>
        <end position="217"/>
    </location>
</feature>
<feature type="domain" description="S1 motif" evidence="6">
    <location>
        <begin position="1142"/>
        <end position="1211"/>
    </location>
</feature>
<keyword evidence="2" id="KW-0698">rRNA processing</keyword>
<dbReference type="InterPro" id="IPR011990">
    <property type="entry name" value="TPR-like_helical_dom_sf"/>
</dbReference>
<evidence type="ECO:0000259" key="6">
    <source>
        <dbReference type="PROSITE" id="PS50126"/>
    </source>
</evidence>
<feature type="region of interest" description="Disordered" evidence="5">
    <location>
        <begin position="1760"/>
        <end position="1793"/>
    </location>
</feature>
<dbReference type="OrthoDB" id="412781at2759"/>
<dbReference type="SMART" id="SM00316">
    <property type="entry name" value="S1"/>
    <property type="match status" value="10"/>
</dbReference>
<dbReference type="PANTHER" id="PTHR23270">
    <property type="entry name" value="PROGRAMMED CELL DEATH PROTEIN 11 PRE-RRNA PROCESSING PROTEIN RRP5"/>
    <property type="match status" value="1"/>
</dbReference>
<dbReference type="CDD" id="cd05708">
    <property type="entry name" value="S1_Rrp5_repeat_sc12"/>
    <property type="match status" value="1"/>
</dbReference>
<feature type="region of interest" description="Disordered" evidence="5">
    <location>
        <begin position="1"/>
        <end position="64"/>
    </location>
</feature>
<organism evidence="7 8">
    <name type="scientific">Tilletiaria anomala (strain ATCC 24038 / CBS 436.72 / UBC 951)</name>
    <dbReference type="NCBI Taxonomy" id="1037660"/>
    <lineage>
        <taxon>Eukaryota</taxon>
        <taxon>Fungi</taxon>
        <taxon>Dikarya</taxon>
        <taxon>Basidiomycota</taxon>
        <taxon>Ustilaginomycotina</taxon>
        <taxon>Exobasidiomycetes</taxon>
        <taxon>Georgefischeriales</taxon>
        <taxon>Tilletiariaceae</taxon>
        <taxon>Tilletiaria</taxon>
    </lineage>
</organism>
<feature type="domain" description="S1 motif" evidence="6">
    <location>
        <begin position="857"/>
        <end position="928"/>
    </location>
</feature>
<dbReference type="OMA" id="EAACIMQ"/>
<comment type="caution">
    <text evidence="7">The sequence shown here is derived from an EMBL/GenBank/DDBJ whole genome shotgun (WGS) entry which is preliminary data.</text>
</comment>
<dbReference type="FunFam" id="2.40.50.140:FF:000103">
    <property type="entry name" value="protein RRP5 homolog"/>
    <property type="match status" value="2"/>
</dbReference>
<dbReference type="Pfam" id="PF00575">
    <property type="entry name" value="S1"/>
    <property type="match status" value="3"/>
</dbReference>
<dbReference type="GO" id="GO:0032040">
    <property type="term" value="C:small-subunit processome"/>
    <property type="evidence" value="ECO:0007669"/>
    <property type="project" value="TreeGrafter"/>
</dbReference>
<dbReference type="InterPro" id="IPR057302">
    <property type="entry name" value="Rrp5_S1"/>
</dbReference>
<reference evidence="7 8" key="1">
    <citation type="submission" date="2014-05" db="EMBL/GenBank/DDBJ databases">
        <title>Draft genome sequence of a rare smut relative, Tilletiaria anomala UBC 951.</title>
        <authorList>
            <consortium name="DOE Joint Genome Institute"/>
            <person name="Toome M."/>
            <person name="Kuo A."/>
            <person name="Henrissat B."/>
            <person name="Lipzen A."/>
            <person name="Tritt A."/>
            <person name="Yoshinaga Y."/>
            <person name="Zane M."/>
            <person name="Barry K."/>
            <person name="Grigoriev I.V."/>
            <person name="Spatafora J.W."/>
            <person name="Aimea M.C."/>
        </authorList>
    </citation>
    <scope>NUCLEOTIDE SEQUENCE [LARGE SCALE GENOMIC DNA]</scope>
    <source>
        <strain evidence="7 8">UBC 951</strain>
    </source>
</reference>
<feature type="compositionally biased region" description="Acidic residues" evidence="5">
    <location>
        <begin position="295"/>
        <end position="314"/>
    </location>
</feature>
<keyword evidence="4" id="KW-0539">Nucleus</keyword>
<feature type="compositionally biased region" description="Low complexity" evidence="5">
    <location>
        <begin position="16"/>
        <end position="31"/>
    </location>
</feature>
<dbReference type="InterPro" id="IPR003029">
    <property type="entry name" value="S1_domain"/>
</dbReference>
<dbReference type="SMART" id="SM00386">
    <property type="entry name" value="HAT"/>
    <property type="match status" value="5"/>
</dbReference>
<evidence type="ECO:0000256" key="1">
    <source>
        <dbReference type="ARBA" id="ARBA00004604"/>
    </source>
</evidence>
<feature type="domain" description="S1 motif" evidence="6">
    <location>
        <begin position="768"/>
        <end position="837"/>
    </location>
</feature>
<keyword evidence="3" id="KW-0677">Repeat</keyword>
<dbReference type="Proteomes" id="UP000027361">
    <property type="component" value="Unassembled WGS sequence"/>
</dbReference>
<dbReference type="FunCoup" id="A0A066V723">
    <property type="interactions" value="494"/>
</dbReference>
<dbReference type="InterPro" id="IPR012340">
    <property type="entry name" value="NA-bd_OB-fold"/>
</dbReference>
<protein>
    <recommendedName>
        <fullName evidence="6">S1 motif domain-containing protein</fullName>
    </recommendedName>
</protein>
<feature type="region of interest" description="Disordered" evidence="5">
    <location>
        <begin position="1330"/>
        <end position="1399"/>
    </location>
</feature>
<dbReference type="Pfam" id="PF23459">
    <property type="entry name" value="S1_RRP5"/>
    <property type="match status" value="1"/>
</dbReference>
<dbReference type="CDD" id="cd05697">
    <property type="entry name" value="S1_Rrp5_repeat_hs5"/>
    <property type="match status" value="1"/>
</dbReference>
<dbReference type="FunFam" id="1.25.40.10:FF:000727">
    <property type="entry name" value="Chromosome 1, whole genome shotgun sequence"/>
    <property type="match status" value="1"/>
</dbReference>
<feature type="domain" description="S1 motif" evidence="6">
    <location>
        <begin position="1243"/>
        <end position="1313"/>
    </location>
</feature>
<feature type="compositionally biased region" description="Low complexity" evidence="5">
    <location>
        <begin position="43"/>
        <end position="53"/>
    </location>
</feature>
<dbReference type="InterPro" id="IPR003107">
    <property type="entry name" value="HAT"/>
</dbReference>